<proteinExistence type="predicted"/>
<sequence>MGIIVWAAEPNTRKRECHVYLQEQRDDMFNKLKIVFFIGLMALIFIVGMGVAHFQLFPYQYLLGLRTSPVLEPLKNLVRYTAGSPDAIPAYIKNTALQRLLIKEVPLEKYPVSSSTYIVEAAGILHVVSTHGKFISFDLNSYERVESELPPVPMNLDKLIDSPLVGGISFAENHFRVLGVYTETDNKGKDQLYVTHHQYDDKGDCVSLAVSRLELNGEPETGDWETLFTPEPCMRTRVGQDGETQRFHIRQTTGGAMTSYGEDNILFSVGDYGFDGMIHESLSNLPESMFGKIYRLNKRTGEATVFAEGFRNPQGLYTDKEGTVWATDHGPYGGDELNIIREEDNYGWPEVTYGIEYGNKAWPHNPEQGKHEGFQKPEFVWMNAIAPTDILRLESTDSFKEWLGDLLIVSLLNRSLHRVRIGEDNRAIYSESIEIGHRIRNMQLLSNGAVALMTDGKVLIIIQDGGAVYEPESVQVKDRLEDLNRYDSFME</sequence>
<dbReference type="OrthoDB" id="9770043at2"/>
<name>A0A2N0VGG4_9BACT</name>
<organism evidence="3 4">
    <name type="scientific">Rhodohalobacter barkolensis</name>
    <dbReference type="NCBI Taxonomy" id="2053187"/>
    <lineage>
        <taxon>Bacteria</taxon>
        <taxon>Pseudomonadati</taxon>
        <taxon>Balneolota</taxon>
        <taxon>Balneolia</taxon>
        <taxon>Balneolales</taxon>
        <taxon>Balneolaceae</taxon>
        <taxon>Rhodohalobacter</taxon>
    </lineage>
</organism>
<protein>
    <recommendedName>
        <fullName evidence="2">Glucose/Sorbosone dehydrogenase domain-containing protein</fullName>
    </recommendedName>
</protein>
<keyword evidence="1" id="KW-0812">Transmembrane</keyword>
<dbReference type="PANTHER" id="PTHR33546:SF1">
    <property type="entry name" value="LARGE, MULTIFUNCTIONAL SECRETED PROTEIN"/>
    <property type="match status" value="1"/>
</dbReference>
<dbReference type="Proteomes" id="UP000233398">
    <property type="component" value="Unassembled WGS sequence"/>
</dbReference>
<dbReference type="Gene3D" id="2.120.10.30">
    <property type="entry name" value="TolB, C-terminal domain"/>
    <property type="match status" value="1"/>
</dbReference>
<keyword evidence="4" id="KW-1185">Reference proteome</keyword>
<dbReference type="EMBL" id="PISP01000003">
    <property type="protein sequence ID" value="PKD43281.1"/>
    <property type="molecule type" value="Genomic_DNA"/>
</dbReference>
<dbReference type="InterPro" id="IPR011042">
    <property type="entry name" value="6-blade_b-propeller_TolB-like"/>
</dbReference>
<dbReference type="RefSeq" id="WP_101073755.1">
    <property type="nucleotide sequence ID" value="NZ_PISP01000003.1"/>
</dbReference>
<dbReference type="InterPro" id="IPR011041">
    <property type="entry name" value="Quinoprot_gluc/sorb_DH_b-prop"/>
</dbReference>
<feature type="domain" description="Glucose/Sorbosone dehydrogenase" evidence="2">
    <location>
        <begin position="177"/>
        <end position="457"/>
    </location>
</feature>
<accession>A0A2N0VGG4</accession>
<evidence type="ECO:0000256" key="1">
    <source>
        <dbReference type="SAM" id="Phobius"/>
    </source>
</evidence>
<reference evidence="3 4" key="1">
    <citation type="submission" date="2017-11" db="EMBL/GenBank/DDBJ databases">
        <title>Rhodohalobacter 15182 sp. nov., isolated from a salt lake.</title>
        <authorList>
            <person name="Han S."/>
        </authorList>
    </citation>
    <scope>NUCLEOTIDE SEQUENCE [LARGE SCALE GENOMIC DNA]</scope>
    <source>
        <strain evidence="3 4">15182</strain>
    </source>
</reference>
<keyword evidence="1" id="KW-0472">Membrane</keyword>
<evidence type="ECO:0000259" key="2">
    <source>
        <dbReference type="Pfam" id="PF07995"/>
    </source>
</evidence>
<comment type="caution">
    <text evidence="3">The sequence shown here is derived from an EMBL/GenBank/DDBJ whole genome shotgun (WGS) entry which is preliminary data.</text>
</comment>
<gene>
    <name evidence="3" type="ORF">CWD77_11745</name>
</gene>
<feature type="transmembrane region" description="Helical" evidence="1">
    <location>
        <begin position="34"/>
        <end position="57"/>
    </location>
</feature>
<dbReference type="InterPro" id="IPR012938">
    <property type="entry name" value="Glc/Sorbosone_DH"/>
</dbReference>
<keyword evidence="1" id="KW-1133">Transmembrane helix</keyword>
<dbReference type="AlphaFoldDB" id="A0A2N0VGG4"/>
<dbReference type="SUPFAM" id="SSF50952">
    <property type="entry name" value="Soluble quinoprotein glucose dehydrogenase"/>
    <property type="match status" value="1"/>
</dbReference>
<evidence type="ECO:0000313" key="4">
    <source>
        <dbReference type="Proteomes" id="UP000233398"/>
    </source>
</evidence>
<dbReference type="PANTHER" id="PTHR33546">
    <property type="entry name" value="LARGE, MULTIFUNCTIONAL SECRETED PROTEIN-RELATED"/>
    <property type="match status" value="1"/>
</dbReference>
<dbReference type="Pfam" id="PF07995">
    <property type="entry name" value="GSDH"/>
    <property type="match status" value="1"/>
</dbReference>
<evidence type="ECO:0000313" key="3">
    <source>
        <dbReference type="EMBL" id="PKD43281.1"/>
    </source>
</evidence>